<gene>
    <name evidence="1" type="ORF">RI129_007481</name>
</gene>
<dbReference type="EMBL" id="JAVRBK010000005">
    <property type="protein sequence ID" value="KAK5643636.1"/>
    <property type="molecule type" value="Genomic_DNA"/>
</dbReference>
<comment type="caution">
    <text evidence="1">The sequence shown here is derived from an EMBL/GenBank/DDBJ whole genome shotgun (WGS) entry which is preliminary data.</text>
</comment>
<accession>A0AAN7VEI9</accession>
<keyword evidence="2" id="KW-1185">Reference proteome</keyword>
<evidence type="ECO:0008006" key="3">
    <source>
        <dbReference type="Google" id="ProtNLM"/>
    </source>
</evidence>
<dbReference type="Proteomes" id="UP001329430">
    <property type="component" value="Chromosome 5"/>
</dbReference>
<reference evidence="1 2" key="1">
    <citation type="journal article" date="2024" name="Insects">
        <title>An Improved Chromosome-Level Genome Assembly of the Firefly Pyrocoelia pectoralis.</title>
        <authorList>
            <person name="Fu X."/>
            <person name="Meyer-Rochow V.B."/>
            <person name="Ballantyne L."/>
            <person name="Zhu X."/>
        </authorList>
    </citation>
    <scope>NUCLEOTIDE SEQUENCE [LARGE SCALE GENOMIC DNA]</scope>
    <source>
        <strain evidence="1">XCY_ONT2</strain>
    </source>
</reference>
<organism evidence="1 2">
    <name type="scientific">Pyrocoelia pectoralis</name>
    <dbReference type="NCBI Taxonomy" id="417401"/>
    <lineage>
        <taxon>Eukaryota</taxon>
        <taxon>Metazoa</taxon>
        <taxon>Ecdysozoa</taxon>
        <taxon>Arthropoda</taxon>
        <taxon>Hexapoda</taxon>
        <taxon>Insecta</taxon>
        <taxon>Pterygota</taxon>
        <taxon>Neoptera</taxon>
        <taxon>Endopterygota</taxon>
        <taxon>Coleoptera</taxon>
        <taxon>Polyphaga</taxon>
        <taxon>Elateriformia</taxon>
        <taxon>Elateroidea</taxon>
        <taxon>Lampyridae</taxon>
        <taxon>Lampyrinae</taxon>
        <taxon>Pyrocoelia</taxon>
    </lineage>
</organism>
<evidence type="ECO:0000313" key="1">
    <source>
        <dbReference type="EMBL" id="KAK5643636.1"/>
    </source>
</evidence>
<dbReference type="AlphaFoldDB" id="A0AAN7VEI9"/>
<sequence length="464" mass="54048">MAQQCYTCNSVLFCNVNSDESNSTLPVVTYIYEKESDAEITLNIIFDAIINGINLEVNRKHLESILNKELNIDTKELDIRLIKVLCEALVYYINIWTGWQHNHQFRNAWFPHFCEYLSTKTTYIIKNSSQFIDDKSNLVNKGTQTKKIDKLKKLAPYNLVVGGPPSVVNNLIFSVYDGSIVIKQHVAKPWHELKIPQFLNWPYVAIELKLPDISITRSNEHQVQRFIALEGVPMMSPHLDHIHHITRIPDKSENEFTPYSYTFFSHYVRQLNAVLKKIPNINKQRLVELSALFTEFLKDIKEMKVYKSTMTPYVTVGYNIGRCRYLRSKKMVNSVTLSPHTPINYFELITPQMDVSLNYFKAKQDCNDTDDVTFESLNLLLRKLSEESNSEIETLTYFINNLSVMYKCNLCKENFSGADAYNLAIKHFKQLHEGEQLVLCLKCGKQYEIHVLCSQRWCHRCLRK</sequence>
<proteinExistence type="predicted"/>
<evidence type="ECO:0000313" key="2">
    <source>
        <dbReference type="Proteomes" id="UP001329430"/>
    </source>
</evidence>
<name>A0AAN7VEI9_9COLE</name>
<protein>
    <recommendedName>
        <fullName evidence="3">C2H2-type domain-containing protein</fullName>
    </recommendedName>
</protein>